<comment type="caution">
    <text evidence="3">The sequence shown here is derived from an EMBL/GenBank/DDBJ whole genome shotgun (WGS) entry which is preliminary data.</text>
</comment>
<proteinExistence type="inferred from homology"/>
<dbReference type="Proteomes" id="UP001187192">
    <property type="component" value="Unassembled WGS sequence"/>
</dbReference>
<dbReference type="AlphaFoldDB" id="A0AA88CNP7"/>
<evidence type="ECO:0000256" key="1">
    <source>
        <dbReference type="ARBA" id="ARBA00010515"/>
    </source>
</evidence>
<feature type="domain" description="Alpha/beta hydrolase fold-3" evidence="2">
    <location>
        <begin position="73"/>
        <end position="289"/>
    </location>
</feature>
<dbReference type="Pfam" id="PF07859">
    <property type="entry name" value="Abhydrolase_3"/>
    <property type="match status" value="1"/>
</dbReference>
<evidence type="ECO:0000313" key="3">
    <source>
        <dbReference type="EMBL" id="GMN28703.1"/>
    </source>
</evidence>
<evidence type="ECO:0000259" key="2">
    <source>
        <dbReference type="Pfam" id="PF07859"/>
    </source>
</evidence>
<keyword evidence="4" id="KW-1185">Reference proteome</keyword>
<dbReference type="GO" id="GO:0016787">
    <property type="term" value="F:hydrolase activity"/>
    <property type="evidence" value="ECO:0007669"/>
    <property type="project" value="InterPro"/>
</dbReference>
<gene>
    <name evidence="3" type="ORF">TIFTF001_051681</name>
</gene>
<dbReference type="InterPro" id="IPR013094">
    <property type="entry name" value="AB_hydrolase_3"/>
</dbReference>
<name>A0AA88CNP7_FICCA</name>
<organism evidence="3 4">
    <name type="scientific">Ficus carica</name>
    <name type="common">Common fig</name>
    <dbReference type="NCBI Taxonomy" id="3494"/>
    <lineage>
        <taxon>Eukaryota</taxon>
        <taxon>Viridiplantae</taxon>
        <taxon>Streptophyta</taxon>
        <taxon>Embryophyta</taxon>
        <taxon>Tracheophyta</taxon>
        <taxon>Spermatophyta</taxon>
        <taxon>Magnoliopsida</taxon>
        <taxon>eudicotyledons</taxon>
        <taxon>Gunneridae</taxon>
        <taxon>Pentapetalae</taxon>
        <taxon>rosids</taxon>
        <taxon>fabids</taxon>
        <taxon>Rosales</taxon>
        <taxon>Moraceae</taxon>
        <taxon>Ficeae</taxon>
        <taxon>Ficus</taxon>
    </lineage>
</organism>
<evidence type="ECO:0000313" key="4">
    <source>
        <dbReference type="Proteomes" id="UP001187192"/>
    </source>
</evidence>
<dbReference type="PANTHER" id="PTHR23024">
    <property type="entry name" value="ARYLACETAMIDE DEACETYLASE"/>
    <property type="match status" value="1"/>
</dbReference>
<dbReference type="Gene3D" id="3.40.50.1820">
    <property type="entry name" value="alpha/beta hydrolase"/>
    <property type="match status" value="1"/>
</dbReference>
<dbReference type="SUPFAM" id="SSF53474">
    <property type="entry name" value="alpha/beta-Hydrolases"/>
    <property type="match status" value="1"/>
</dbReference>
<dbReference type="InterPro" id="IPR029058">
    <property type="entry name" value="AB_hydrolase_fold"/>
</dbReference>
<protein>
    <recommendedName>
        <fullName evidence="2">Alpha/beta hydrolase fold-3 domain-containing protein</fullName>
    </recommendedName>
</protein>
<dbReference type="PANTHER" id="PTHR23024:SF467">
    <property type="entry name" value="CARBOXYLESTERASE 12-RELATED"/>
    <property type="match status" value="1"/>
</dbReference>
<comment type="similarity">
    <text evidence="1">Belongs to the 'GDXG' lipolytic enzyme family.</text>
</comment>
<dbReference type="InterPro" id="IPR050466">
    <property type="entry name" value="Carboxylest/Gibb_receptor"/>
</dbReference>
<sequence length="314" mass="34677">MSGEIALDLSPIIIIYKDGSVKRLRGTDTVPAGLDPKTGVQSTDIVIYPETGQYVRLYDPTPTAETRDKKPLLVYFHGGTFLTSSASDPYFHNYLNDLSSSAGIVIVSVDYRIGPDPPLPAAFDDCWAALKWVASCDSEKYLSSLADRHHLYMAGDGAGASISHQMALRYGLEGGLGGGVELEGIVSAIPYFWGETPLSDAEKDPATRAWIDGLFRVALPSAKNMDDPIINPEYEPNLAKLGVKRILICSGEKDWFRYRALFYYDLLKKSGWPGDVKLWEAKGAEHNFYLDHPESENAREMMNVVSKFLNGQDV</sequence>
<accession>A0AA88CNP7</accession>
<dbReference type="EMBL" id="BTGU01009826">
    <property type="protein sequence ID" value="GMN28703.1"/>
    <property type="molecule type" value="Genomic_DNA"/>
</dbReference>
<reference evidence="3" key="1">
    <citation type="submission" date="2023-07" db="EMBL/GenBank/DDBJ databases">
        <title>draft genome sequence of fig (Ficus carica).</title>
        <authorList>
            <person name="Takahashi T."/>
            <person name="Nishimura K."/>
        </authorList>
    </citation>
    <scope>NUCLEOTIDE SEQUENCE</scope>
</reference>